<evidence type="ECO:0000313" key="2">
    <source>
        <dbReference type="Proteomes" id="UP000468687"/>
    </source>
</evidence>
<protein>
    <submittedName>
        <fullName evidence="1">Uncharacterized protein</fullName>
    </submittedName>
</protein>
<reference evidence="1 2" key="1">
    <citation type="journal article" date="2014" name="Int. J. Syst. Evol. Microbiol.">
        <title>Nocardioides zeae sp. nov., isolated from the stem of Zea mays.</title>
        <authorList>
            <person name="Glaeser S.P."/>
            <person name="McInroy J.A."/>
            <person name="Busse H.J."/>
            <person name="Kampfer P."/>
        </authorList>
    </citation>
    <scope>NUCLEOTIDE SEQUENCE [LARGE SCALE GENOMIC DNA]</scope>
    <source>
        <strain evidence="1 2">JCM 30728</strain>
    </source>
</reference>
<organism evidence="1 2">
    <name type="scientific">Nocardioides zeae</name>
    <dbReference type="NCBI Taxonomy" id="1457234"/>
    <lineage>
        <taxon>Bacteria</taxon>
        <taxon>Bacillati</taxon>
        <taxon>Actinomycetota</taxon>
        <taxon>Actinomycetes</taxon>
        <taxon>Propionibacteriales</taxon>
        <taxon>Nocardioidaceae</taxon>
        <taxon>Nocardioides</taxon>
    </lineage>
</organism>
<comment type="caution">
    <text evidence="1">The sequence shown here is derived from an EMBL/GenBank/DDBJ whole genome shotgun (WGS) entry which is preliminary data.</text>
</comment>
<dbReference type="AlphaFoldDB" id="A0A6P0HMP9"/>
<dbReference type="Proteomes" id="UP000468687">
    <property type="component" value="Unassembled WGS sequence"/>
</dbReference>
<evidence type="ECO:0000313" key="1">
    <source>
        <dbReference type="EMBL" id="NEN79903.1"/>
    </source>
</evidence>
<gene>
    <name evidence="1" type="ORF">G3T38_16660</name>
</gene>
<dbReference type="RefSeq" id="WP_163773443.1">
    <property type="nucleotide sequence ID" value="NZ_JAAGXA010000012.1"/>
</dbReference>
<accession>A0A6P0HMP9</accession>
<name>A0A6P0HMP9_9ACTN</name>
<dbReference type="EMBL" id="JAAGXA010000012">
    <property type="protein sequence ID" value="NEN79903.1"/>
    <property type="molecule type" value="Genomic_DNA"/>
</dbReference>
<proteinExistence type="predicted"/>
<keyword evidence="2" id="KW-1185">Reference proteome</keyword>
<sequence length="217" mass="22757">MRVRFEGEIAGVGSASGTRVVLGRWVRSPFGEGGEVADAMVETAAGHRVLVAPTRELADFIAATYAFDEIRVEPTTLTAAPGERVFSSRSLRLAIGVGHPTALGRLVGLVPRRLATAPAWCAVTDPIARVVLRGVRTRGTAGGGRREWYGATGVRAVTTLDGSFDGVPLGELRPVDPPCRFGFSSTPPRPSLTSVVTTIDLPGAHPPGVAPGRRRAT</sequence>